<sequence length="454" mass="52032">MHSNWQTVGREWLKRGTDQHLRIAVTGLRQSGKTTFVTALIDALLNWNKANLSMWKVASSGRLLGCTQSRYDLLHIPTFPYDPLREQLANGQWPQATETLNEIRLTIRYQPQGSLRQKLTPRRDLLVDLFDYPGEWLLDLPLLEQSYQQWSDNVRKTLESNPLAEPFLRKASELDPSAEAADVPLKEMAQDYRQCLVASRQQGGYWLTPGRLLLPGELNDAPVLEFFPWVGKMASNSSQYSKQSCFKVLQQRYDYYRRHIVEPFYKEHFSRFDRQVVLVDVLDALNYGPSAVSELQKALSEVLKSFNYGRRSLLNRLFSPRVDKVLFAATQADRITMDQYPALSLLIDDLLASAMGRLRFNGIEYQTMVTSAVVATEQGKIQNKPALRGKELKTGQWLNVFPGGVPKEVPEAHFWDTHHFDYPSFLPIATPVGQPMKHMRLDALLEYLIGDKLV</sequence>
<evidence type="ECO:0000313" key="1">
    <source>
        <dbReference type="EMBL" id="TCK63921.1"/>
    </source>
</evidence>
<dbReference type="Pfam" id="PF04317">
    <property type="entry name" value="DUF463"/>
    <property type="match status" value="1"/>
</dbReference>
<dbReference type="AlphaFoldDB" id="A0A4V2PSV9"/>
<dbReference type="Proteomes" id="UP000295565">
    <property type="component" value="Unassembled WGS sequence"/>
</dbReference>
<dbReference type="PIRSF" id="PIRSF019381">
    <property type="entry name" value="YcjX"/>
    <property type="match status" value="1"/>
</dbReference>
<comment type="caution">
    <text evidence="1">The sequence shown here is derived from an EMBL/GenBank/DDBJ whole genome shotgun (WGS) entry which is preliminary data.</text>
</comment>
<protein>
    <recommendedName>
        <fullName evidence="3">YcjX family protein</fullName>
    </recommendedName>
</protein>
<name>A0A4V2PSV9_9GAMM</name>
<dbReference type="PANTHER" id="PTHR38605:SF1">
    <property type="entry name" value="ATPASE"/>
    <property type="match status" value="1"/>
</dbReference>
<reference evidence="1 2" key="1">
    <citation type="submission" date="2019-03" db="EMBL/GenBank/DDBJ databases">
        <title>Genomic Encyclopedia of Type Strains, Phase IV (KMG-IV): sequencing the most valuable type-strain genomes for metagenomic binning, comparative biology and taxonomic classification.</title>
        <authorList>
            <person name="Goeker M."/>
        </authorList>
    </citation>
    <scope>NUCLEOTIDE SEQUENCE [LARGE SCALE GENOMIC DNA]</scope>
    <source>
        <strain evidence="1 2">DSM 18577</strain>
    </source>
</reference>
<dbReference type="RefSeq" id="WP_131910924.1">
    <property type="nucleotide sequence ID" value="NZ_OU594967.1"/>
</dbReference>
<evidence type="ECO:0000313" key="2">
    <source>
        <dbReference type="Proteomes" id="UP000295565"/>
    </source>
</evidence>
<dbReference type="PANTHER" id="PTHR38605">
    <property type="entry name" value="ATPASE-RELATED"/>
    <property type="match status" value="1"/>
</dbReference>
<keyword evidence="2" id="KW-1185">Reference proteome</keyword>
<organism evidence="1 2">
    <name type="scientific">Celerinatantimonas diazotrophica</name>
    <dbReference type="NCBI Taxonomy" id="412034"/>
    <lineage>
        <taxon>Bacteria</taxon>
        <taxon>Pseudomonadati</taxon>
        <taxon>Pseudomonadota</taxon>
        <taxon>Gammaproteobacteria</taxon>
        <taxon>Celerinatantimonadaceae</taxon>
        <taxon>Celerinatantimonas</taxon>
    </lineage>
</organism>
<dbReference type="EMBL" id="SMGD01000001">
    <property type="protein sequence ID" value="TCK63921.1"/>
    <property type="molecule type" value="Genomic_DNA"/>
</dbReference>
<dbReference type="OrthoDB" id="9777645at2"/>
<accession>A0A4V2PSV9</accession>
<dbReference type="InterPro" id="IPR007413">
    <property type="entry name" value="YcjX-like"/>
</dbReference>
<gene>
    <name evidence="1" type="ORF">EV690_0035</name>
</gene>
<evidence type="ECO:0008006" key="3">
    <source>
        <dbReference type="Google" id="ProtNLM"/>
    </source>
</evidence>
<proteinExistence type="predicted"/>